<organism evidence="2 3">
    <name type="scientific">Rhodococcus sovatensis</name>
    <dbReference type="NCBI Taxonomy" id="1805840"/>
    <lineage>
        <taxon>Bacteria</taxon>
        <taxon>Bacillati</taxon>
        <taxon>Actinomycetota</taxon>
        <taxon>Actinomycetes</taxon>
        <taxon>Mycobacteriales</taxon>
        <taxon>Nocardiaceae</taxon>
        <taxon>Rhodococcus</taxon>
    </lineage>
</organism>
<reference evidence="2 3" key="1">
    <citation type="submission" date="2024-03" db="EMBL/GenBank/DDBJ databases">
        <title>Natural products discovery in diverse microorganisms through a two-stage MS feature dereplication strategy.</title>
        <authorList>
            <person name="Zhang R."/>
        </authorList>
    </citation>
    <scope>NUCLEOTIDE SEQUENCE [LARGE SCALE GENOMIC DNA]</scope>
    <source>
        <strain evidence="2 3">18930</strain>
    </source>
</reference>
<dbReference type="RefSeq" id="WP_338890212.1">
    <property type="nucleotide sequence ID" value="NZ_CP147846.1"/>
</dbReference>
<feature type="domain" description="STAS" evidence="1">
    <location>
        <begin position="18"/>
        <end position="95"/>
    </location>
</feature>
<evidence type="ECO:0000313" key="2">
    <source>
        <dbReference type="EMBL" id="WXG69431.1"/>
    </source>
</evidence>
<dbReference type="EMBL" id="CP147846">
    <property type="protein sequence ID" value="WXG69431.1"/>
    <property type="molecule type" value="Genomic_DNA"/>
</dbReference>
<protein>
    <submittedName>
        <fullName evidence="2">STAS domain-containing protein</fullName>
    </submittedName>
</protein>
<proteinExistence type="predicted"/>
<sequence length="139" mass="14712">MSLRSIRDSFSMAVDESPGGPIVITVQGAVCARGNARLFTECLTGTVAAYRPIVIDLVAATAVDGDVMSAIADAASRLAHRQYRTVIVCRPSMTALHSLVQAEHVDVEYVDTPGSVFEEAKASQGEPIAATDALWGTYL</sequence>
<keyword evidence="3" id="KW-1185">Reference proteome</keyword>
<dbReference type="Pfam" id="PF01740">
    <property type="entry name" value="STAS"/>
    <property type="match status" value="1"/>
</dbReference>
<evidence type="ECO:0000313" key="3">
    <source>
        <dbReference type="Proteomes" id="UP001432000"/>
    </source>
</evidence>
<gene>
    <name evidence="2" type="ORF">WDS16_02395</name>
</gene>
<dbReference type="InterPro" id="IPR002645">
    <property type="entry name" value="STAS_dom"/>
</dbReference>
<evidence type="ECO:0000259" key="1">
    <source>
        <dbReference type="Pfam" id="PF01740"/>
    </source>
</evidence>
<dbReference type="Proteomes" id="UP001432000">
    <property type="component" value="Chromosome"/>
</dbReference>
<accession>A0ABZ2PNV8</accession>
<name>A0ABZ2PNV8_9NOCA</name>